<sequence>MTPPAPPAHLNPTAIAAAHRALVSKALAEFSHERLLRPTADQDGYQVTTSAGCYRFRARRYALDHWLIDQDSLTRTIAGAPAPLDAQDLIIELADTLGIPPPMLGTYLEEISATLASAAWKHHHQRHRSADLVTADFQTIEAAMTEGHPGFVANSGRIGFGLSDQLRYAPEAGEPVPLGWLAVRREHSTFTAGRGVAEADLYSAELGPAQLSAFAQRLRDLDLSPADYRYLPVHPWQWEHKVAITFAPELARRAIVPVGHGPDRYQAQQSIRTFFNLDHPERHYVKTALSIQNMGFLRGLSPAYMRATPPINDWVADQLTGDDTLRECGFEILREVATVGYTGDAYHRAGPVSPYQRMLAALWRESPVPKIEPGQRLATMASLLHRDQDGAHLVTALIAAADVSAAQWVARYLHAYLRPLLHCLLRHDLAFMPHGENLILVLDGPMPVRVFMKDIGEEVAVLDDRPLPAAVGRIRTPADDTLRALAIFTDVFDGFLRFLAGILDHDQVLPEAEFWRLVAECIRRHGADHPELSDRLALFRSTFPHSCLNRMQLRNTLQMVDLADQAGSLIFAGEQANPIAAYAELGQRV</sequence>
<evidence type="ECO:0000256" key="2">
    <source>
        <dbReference type="ARBA" id="ARBA00007832"/>
    </source>
</evidence>
<dbReference type="GO" id="GO:0019290">
    <property type="term" value="P:siderophore biosynthetic process"/>
    <property type="evidence" value="ECO:0007669"/>
    <property type="project" value="InterPro"/>
</dbReference>
<dbReference type="Pfam" id="PF06276">
    <property type="entry name" value="FhuF"/>
    <property type="match status" value="1"/>
</dbReference>
<dbReference type="Proteomes" id="UP000662857">
    <property type="component" value="Chromosome"/>
</dbReference>
<dbReference type="InterPro" id="IPR007310">
    <property type="entry name" value="Aerobactin_biosyn_IucA/IucC_N"/>
</dbReference>
<dbReference type="PANTHER" id="PTHR34384:SF6">
    <property type="entry name" value="STAPHYLOFERRIN B SYNTHASE"/>
    <property type="match status" value="1"/>
</dbReference>
<feature type="domain" description="Aerobactin siderophore biosynthesis IucA/IucC-like C-terminal" evidence="4">
    <location>
        <begin position="407"/>
        <end position="556"/>
    </location>
</feature>
<evidence type="ECO:0000256" key="1">
    <source>
        <dbReference type="ARBA" id="ARBA00004924"/>
    </source>
</evidence>
<dbReference type="InterPro" id="IPR022770">
    <property type="entry name" value="IucA/IucC-like_C"/>
</dbReference>
<dbReference type="PANTHER" id="PTHR34384">
    <property type="entry name" value="L-2,3-DIAMINOPROPANOATE--CITRATE LIGASE"/>
    <property type="match status" value="1"/>
</dbReference>
<dbReference type="Pfam" id="PF04183">
    <property type="entry name" value="IucA_IucC"/>
    <property type="match status" value="1"/>
</dbReference>
<evidence type="ECO:0000313" key="5">
    <source>
        <dbReference type="EMBL" id="QSB12807.1"/>
    </source>
</evidence>
<dbReference type="EMBL" id="CP070499">
    <property type="protein sequence ID" value="QSB12807.1"/>
    <property type="molecule type" value="Genomic_DNA"/>
</dbReference>
<dbReference type="KEGG" id="nhy:JQS43_14050"/>
<dbReference type="Gene3D" id="6.10.250.3370">
    <property type="match status" value="1"/>
</dbReference>
<evidence type="ECO:0000259" key="4">
    <source>
        <dbReference type="Pfam" id="PF06276"/>
    </source>
</evidence>
<dbReference type="AlphaFoldDB" id="A0A895Y542"/>
<reference evidence="5" key="1">
    <citation type="submission" date="2021-02" db="EMBL/GenBank/DDBJ databases">
        <title>Natrosporangium hydrolyticum gen. nov., sp. nov, a haloalkaliphilic actinobacterium from a soda solonchak soil.</title>
        <authorList>
            <person name="Sorokin D.Y."/>
            <person name="Khijniak T.V."/>
            <person name="Zakharycheva A.P."/>
            <person name="Boueva O.V."/>
            <person name="Ariskina E.V."/>
            <person name="Hahnke R.L."/>
            <person name="Bunk B."/>
            <person name="Sproer C."/>
            <person name="Schumann P."/>
            <person name="Evtushenko L.I."/>
            <person name="Kublanov I.V."/>
        </authorList>
    </citation>
    <scope>NUCLEOTIDE SEQUENCE</scope>
    <source>
        <strain evidence="5">DSM 106523</strain>
    </source>
</reference>
<dbReference type="Gene3D" id="3.30.310.280">
    <property type="match status" value="1"/>
</dbReference>
<gene>
    <name evidence="5" type="ORF">JQS43_14050</name>
</gene>
<dbReference type="GO" id="GO:0016881">
    <property type="term" value="F:acid-amino acid ligase activity"/>
    <property type="evidence" value="ECO:0007669"/>
    <property type="project" value="UniProtKB-ARBA"/>
</dbReference>
<dbReference type="InterPro" id="IPR037455">
    <property type="entry name" value="LucA/IucC-like"/>
</dbReference>
<proteinExistence type="inferred from homology"/>
<name>A0A895Y542_9ACTN</name>
<evidence type="ECO:0000259" key="3">
    <source>
        <dbReference type="Pfam" id="PF04183"/>
    </source>
</evidence>
<protein>
    <submittedName>
        <fullName evidence="5">IucA/IucC family siderophore biosynthesis protein</fullName>
    </submittedName>
</protein>
<feature type="domain" description="Aerobactin siderophore biosynthesis IucA/IucC N-terminal" evidence="3">
    <location>
        <begin position="136"/>
        <end position="385"/>
    </location>
</feature>
<comment type="similarity">
    <text evidence="2">Belongs to the IucA/IucC family.</text>
</comment>
<comment type="pathway">
    <text evidence="1">Siderophore biosynthesis.</text>
</comment>
<accession>A0A895Y542</accession>
<evidence type="ECO:0000313" key="6">
    <source>
        <dbReference type="Proteomes" id="UP000662857"/>
    </source>
</evidence>
<keyword evidence="6" id="KW-1185">Reference proteome</keyword>
<dbReference type="Gene3D" id="1.10.510.40">
    <property type="match status" value="1"/>
</dbReference>
<dbReference type="RefSeq" id="WP_239674848.1">
    <property type="nucleotide sequence ID" value="NZ_CP070499.1"/>
</dbReference>
<organism evidence="5 6">
    <name type="scientific">Natronosporangium hydrolyticum</name>
    <dbReference type="NCBI Taxonomy" id="2811111"/>
    <lineage>
        <taxon>Bacteria</taxon>
        <taxon>Bacillati</taxon>
        <taxon>Actinomycetota</taxon>
        <taxon>Actinomycetes</taxon>
        <taxon>Micromonosporales</taxon>
        <taxon>Micromonosporaceae</taxon>
        <taxon>Natronosporangium</taxon>
    </lineage>
</organism>